<proteinExistence type="predicted"/>
<feature type="region of interest" description="Disordered" evidence="1">
    <location>
        <begin position="125"/>
        <end position="154"/>
    </location>
</feature>
<gene>
    <name evidence="3" type="ORF">EV356DRAFT_550757</name>
</gene>
<evidence type="ECO:0000256" key="1">
    <source>
        <dbReference type="SAM" id="MobiDB-lite"/>
    </source>
</evidence>
<reference evidence="3" key="1">
    <citation type="journal article" date="2020" name="Stud. Mycol.">
        <title>101 Dothideomycetes genomes: a test case for predicting lifestyles and emergence of pathogens.</title>
        <authorList>
            <person name="Haridas S."/>
            <person name="Albert R."/>
            <person name="Binder M."/>
            <person name="Bloem J."/>
            <person name="Labutti K."/>
            <person name="Salamov A."/>
            <person name="Andreopoulos B."/>
            <person name="Baker S."/>
            <person name="Barry K."/>
            <person name="Bills G."/>
            <person name="Bluhm B."/>
            <person name="Cannon C."/>
            <person name="Castanera R."/>
            <person name="Culley D."/>
            <person name="Daum C."/>
            <person name="Ezra D."/>
            <person name="Gonzalez J."/>
            <person name="Henrissat B."/>
            <person name="Kuo A."/>
            <person name="Liang C."/>
            <person name="Lipzen A."/>
            <person name="Lutzoni F."/>
            <person name="Magnuson J."/>
            <person name="Mondo S."/>
            <person name="Nolan M."/>
            <person name="Ohm R."/>
            <person name="Pangilinan J."/>
            <person name="Park H.-J."/>
            <person name="Ramirez L."/>
            <person name="Alfaro M."/>
            <person name="Sun H."/>
            <person name="Tritt A."/>
            <person name="Yoshinaga Y."/>
            <person name="Zwiers L.-H."/>
            <person name="Turgeon B."/>
            <person name="Goodwin S."/>
            <person name="Spatafora J."/>
            <person name="Crous P."/>
            <person name="Grigoriev I."/>
        </authorList>
    </citation>
    <scope>NUCLEOTIDE SEQUENCE</scope>
    <source>
        <strain evidence="3">Tuck. ex Michener</strain>
    </source>
</reference>
<evidence type="ECO:0000256" key="2">
    <source>
        <dbReference type="SAM" id="SignalP"/>
    </source>
</evidence>
<feature type="non-terminal residue" evidence="3">
    <location>
        <position position="154"/>
    </location>
</feature>
<feature type="signal peptide" evidence="2">
    <location>
        <begin position="1"/>
        <end position="30"/>
    </location>
</feature>
<evidence type="ECO:0000313" key="3">
    <source>
        <dbReference type="EMBL" id="KAF2238690.1"/>
    </source>
</evidence>
<feature type="chain" id="PRO_5025530233" evidence="2">
    <location>
        <begin position="31"/>
        <end position="154"/>
    </location>
</feature>
<protein>
    <submittedName>
        <fullName evidence="3">Uncharacterized protein</fullName>
    </submittedName>
</protein>
<dbReference type="AlphaFoldDB" id="A0A6A6HML0"/>
<keyword evidence="2" id="KW-0732">Signal</keyword>
<dbReference type="Proteomes" id="UP000800092">
    <property type="component" value="Unassembled WGS sequence"/>
</dbReference>
<name>A0A6A6HML0_VIRVR</name>
<sequence>MKSDNYSISNMKHLCTLFLIALATVKLGRAQQANTTTCSRTLTTTTVTSIITGSPCSFNTTFLAANRGSTPATISASEGCGMNATCKGVSLPLNSTNSTTSSTTTTTTTTMTATATAIISVNGSSISSNSSLPCPSRTPVSGVYGSSTRRGEFH</sequence>
<accession>A0A6A6HML0</accession>
<keyword evidence="4" id="KW-1185">Reference proteome</keyword>
<dbReference type="EMBL" id="ML991775">
    <property type="protein sequence ID" value="KAF2238690.1"/>
    <property type="molecule type" value="Genomic_DNA"/>
</dbReference>
<organism evidence="3 4">
    <name type="scientific">Viridothelium virens</name>
    <name type="common">Speckled blister lichen</name>
    <name type="synonym">Trypethelium virens</name>
    <dbReference type="NCBI Taxonomy" id="1048519"/>
    <lineage>
        <taxon>Eukaryota</taxon>
        <taxon>Fungi</taxon>
        <taxon>Dikarya</taxon>
        <taxon>Ascomycota</taxon>
        <taxon>Pezizomycotina</taxon>
        <taxon>Dothideomycetes</taxon>
        <taxon>Dothideomycetes incertae sedis</taxon>
        <taxon>Trypetheliales</taxon>
        <taxon>Trypetheliaceae</taxon>
        <taxon>Viridothelium</taxon>
    </lineage>
</organism>
<evidence type="ECO:0000313" key="4">
    <source>
        <dbReference type="Proteomes" id="UP000800092"/>
    </source>
</evidence>